<dbReference type="Proteomes" id="UP000717585">
    <property type="component" value="Unassembled WGS sequence"/>
</dbReference>
<dbReference type="GO" id="GO:0008237">
    <property type="term" value="F:metallopeptidase activity"/>
    <property type="evidence" value="ECO:0007669"/>
    <property type="project" value="InterPro"/>
</dbReference>
<dbReference type="OrthoDB" id="10256771at2759"/>
<dbReference type="AlphaFoldDB" id="A0A8J6B6B7"/>
<keyword evidence="3" id="KW-1185">Reference proteome</keyword>
<organism evidence="2 3">
    <name type="scientific">Carpediemonas membranifera</name>
    <dbReference type="NCBI Taxonomy" id="201153"/>
    <lineage>
        <taxon>Eukaryota</taxon>
        <taxon>Metamonada</taxon>
        <taxon>Carpediemonas-like organisms</taxon>
        <taxon>Carpediemonas</taxon>
    </lineage>
</organism>
<dbReference type="PROSITE" id="PS50249">
    <property type="entry name" value="MPN"/>
    <property type="match status" value="1"/>
</dbReference>
<protein>
    <submittedName>
        <fullName evidence="2">Maintenance of mitochondrial structure and function</fullName>
    </submittedName>
</protein>
<dbReference type="InterPro" id="IPR037518">
    <property type="entry name" value="MPN"/>
</dbReference>
<accession>A0A8J6B6B7</accession>
<dbReference type="PANTHER" id="PTHR10540:SF7">
    <property type="entry name" value="26S PROTEASOME NON-ATPASE REGULATORY SUBUNIT 7"/>
    <property type="match status" value="1"/>
</dbReference>
<name>A0A8J6B6B7_9EUKA</name>
<dbReference type="SMART" id="SM00232">
    <property type="entry name" value="JAB_MPN"/>
    <property type="match status" value="1"/>
</dbReference>
<dbReference type="InterPro" id="IPR024969">
    <property type="entry name" value="EIF3F/CSN6-like_C"/>
</dbReference>
<dbReference type="GO" id="GO:0000502">
    <property type="term" value="C:proteasome complex"/>
    <property type="evidence" value="ECO:0007669"/>
    <property type="project" value="TreeGrafter"/>
</dbReference>
<dbReference type="Gene3D" id="3.40.140.10">
    <property type="entry name" value="Cytidine Deaminase, domain 2"/>
    <property type="match status" value="1"/>
</dbReference>
<reference evidence="2" key="1">
    <citation type="submission" date="2021-05" db="EMBL/GenBank/DDBJ databases">
        <title>A free-living protist that lacks canonical eukaryotic 1 DNA replication and segregation systems.</title>
        <authorList>
            <person name="Salas-Leiva D.E."/>
            <person name="Tromer E.C."/>
            <person name="Curtis B.A."/>
            <person name="Jerlstrom-Hultqvist J."/>
            <person name="Kolisko M."/>
            <person name="Yi Z."/>
            <person name="Salas-Leiva J.S."/>
            <person name="Gallot-Lavallee L."/>
            <person name="Kops G.J.P.L."/>
            <person name="Archibald J.M."/>
            <person name="Simpson A.G.B."/>
            <person name="Roger A.J."/>
        </authorList>
    </citation>
    <scope>NUCLEOTIDE SEQUENCE</scope>
    <source>
        <strain evidence="2">BICM</strain>
    </source>
</reference>
<evidence type="ECO:0000313" key="2">
    <source>
        <dbReference type="EMBL" id="KAG9393989.1"/>
    </source>
</evidence>
<dbReference type="Pfam" id="PF01398">
    <property type="entry name" value="JAB"/>
    <property type="match status" value="1"/>
</dbReference>
<sequence>MYTCKSSTTTIKNTMEVSVHPIVLLSIVDHYNRIASQTNRRVVGALLGEKVGNKLEVTNCYAIPYDEDPEDNQIWFLDDLFHGEMLQLFHRVSSREHFIGWYSTGSSLLAHDMRIHDLFMHDASDPLYLLVDIQSGSPFLPLSAYVCRNNDGEKVFKHVNYNIGYLEAEAIGVEHLLRDILQFKHLPMAAQVEKKVSALDAFKRCMHEVLEYMNLVVEGKLPLNQQINMMIQEIFCILPNSEDKQLIAAVNERMNDFYLSLFISSLVRSVTACHRLIDNLIEYHEDGKVIEHEKPKAVVLAEGKGEVPHVGTTAESA</sequence>
<dbReference type="GO" id="GO:0043161">
    <property type="term" value="P:proteasome-mediated ubiquitin-dependent protein catabolic process"/>
    <property type="evidence" value="ECO:0007669"/>
    <property type="project" value="TreeGrafter"/>
</dbReference>
<proteinExistence type="predicted"/>
<comment type="caution">
    <text evidence="2">The sequence shown here is derived from an EMBL/GenBank/DDBJ whole genome shotgun (WGS) entry which is preliminary data.</text>
</comment>
<evidence type="ECO:0000259" key="1">
    <source>
        <dbReference type="PROSITE" id="PS50249"/>
    </source>
</evidence>
<feature type="domain" description="MPN" evidence="1">
    <location>
        <begin position="17"/>
        <end position="151"/>
    </location>
</feature>
<dbReference type="PANTHER" id="PTHR10540">
    <property type="entry name" value="EUKARYOTIC TRANSLATION INITIATION FACTOR 3 SUBUNIT F-RELATED"/>
    <property type="match status" value="1"/>
</dbReference>
<gene>
    <name evidence="2" type="ORF">J8273_4589</name>
</gene>
<evidence type="ECO:0000313" key="3">
    <source>
        <dbReference type="Proteomes" id="UP000717585"/>
    </source>
</evidence>
<dbReference type="InterPro" id="IPR000555">
    <property type="entry name" value="JAMM/MPN+_dom"/>
</dbReference>
<dbReference type="Pfam" id="PF13012">
    <property type="entry name" value="MitMem_reg"/>
    <property type="match status" value="1"/>
</dbReference>
<dbReference type="EMBL" id="JAHDYR010000019">
    <property type="protein sequence ID" value="KAG9393989.1"/>
    <property type="molecule type" value="Genomic_DNA"/>
</dbReference>